<gene>
    <name evidence="1" type="ORF">L6452_09539</name>
</gene>
<dbReference type="EMBL" id="CM042049">
    <property type="protein sequence ID" value="KAI3747094.1"/>
    <property type="molecule type" value="Genomic_DNA"/>
</dbReference>
<sequence length="153" mass="17771">MFLAPQFNNFYGFLPDPWGNGENGVKPMLKSLTFDDSFFSGTLPVSLSKLTEIEEVLFSHNRISGSVPVEFGGLFKVKEIEREFYYITRIVFMLLFIQFYNHKLPPPVLISYLFFNISSDDAYALQLLQRIHQVFSLFQIPCFLSAKFFQNLI</sequence>
<evidence type="ECO:0000313" key="1">
    <source>
        <dbReference type="EMBL" id="KAI3747094.1"/>
    </source>
</evidence>
<evidence type="ECO:0000313" key="2">
    <source>
        <dbReference type="Proteomes" id="UP001055879"/>
    </source>
</evidence>
<reference evidence="1 2" key="2">
    <citation type="journal article" date="2022" name="Mol. Ecol. Resour.">
        <title>The genomes of chicory, endive, great burdock and yacon provide insights into Asteraceae paleo-polyploidization history and plant inulin production.</title>
        <authorList>
            <person name="Fan W."/>
            <person name="Wang S."/>
            <person name="Wang H."/>
            <person name="Wang A."/>
            <person name="Jiang F."/>
            <person name="Liu H."/>
            <person name="Zhao H."/>
            <person name="Xu D."/>
            <person name="Zhang Y."/>
        </authorList>
    </citation>
    <scope>NUCLEOTIDE SEQUENCE [LARGE SCALE GENOMIC DNA]</scope>
    <source>
        <strain evidence="2">cv. Niubang</strain>
    </source>
</reference>
<proteinExistence type="predicted"/>
<keyword evidence="2" id="KW-1185">Reference proteome</keyword>
<name>A0ACB9DKC9_ARCLA</name>
<accession>A0ACB9DKC9</accession>
<protein>
    <submittedName>
        <fullName evidence="1">Uncharacterized protein</fullName>
    </submittedName>
</protein>
<reference evidence="2" key="1">
    <citation type="journal article" date="2022" name="Mol. Ecol. Resour.">
        <title>The genomes of chicory, endive, great burdock and yacon provide insights into Asteraceae palaeo-polyploidization history and plant inulin production.</title>
        <authorList>
            <person name="Fan W."/>
            <person name="Wang S."/>
            <person name="Wang H."/>
            <person name="Wang A."/>
            <person name="Jiang F."/>
            <person name="Liu H."/>
            <person name="Zhao H."/>
            <person name="Xu D."/>
            <person name="Zhang Y."/>
        </authorList>
    </citation>
    <scope>NUCLEOTIDE SEQUENCE [LARGE SCALE GENOMIC DNA]</scope>
    <source>
        <strain evidence="2">cv. Niubang</strain>
    </source>
</reference>
<comment type="caution">
    <text evidence="1">The sequence shown here is derived from an EMBL/GenBank/DDBJ whole genome shotgun (WGS) entry which is preliminary data.</text>
</comment>
<organism evidence="1 2">
    <name type="scientific">Arctium lappa</name>
    <name type="common">Greater burdock</name>
    <name type="synonym">Lappa major</name>
    <dbReference type="NCBI Taxonomy" id="4217"/>
    <lineage>
        <taxon>Eukaryota</taxon>
        <taxon>Viridiplantae</taxon>
        <taxon>Streptophyta</taxon>
        <taxon>Embryophyta</taxon>
        <taxon>Tracheophyta</taxon>
        <taxon>Spermatophyta</taxon>
        <taxon>Magnoliopsida</taxon>
        <taxon>eudicotyledons</taxon>
        <taxon>Gunneridae</taxon>
        <taxon>Pentapetalae</taxon>
        <taxon>asterids</taxon>
        <taxon>campanulids</taxon>
        <taxon>Asterales</taxon>
        <taxon>Asteraceae</taxon>
        <taxon>Carduoideae</taxon>
        <taxon>Cardueae</taxon>
        <taxon>Arctiinae</taxon>
        <taxon>Arctium</taxon>
    </lineage>
</organism>
<dbReference type="Proteomes" id="UP001055879">
    <property type="component" value="Linkage Group LG03"/>
</dbReference>